<dbReference type="SUPFAM" id="SSF56784">
    <property type="entry name" value="HAD-like"/>
    <property type="match status" value="1"/>
</dbReference>
<protein>
    <submittedName>
        <fullName evidence="2">HAD family phosphatase</fullName>
    </submittedName>
</protein>
<comment type="caution">
    <text evidence="2">The sequence shown here is derived from an EMBL/GenBank/DDBJ whole genome shotgun (WGS) entry which is preliminary data.</text>
</comment>
<evidence type="ECO:0000256" key="1">
    <source>
        <dbReference type="SAM" id="MobiDB-lite"/>
    </source>
</evidence>
<dbReference type="NCBIfam" id="TIGR01549">
    <property type="entry name" value="HAD-SF-IA-v1"/>
    <property type="match status" value="1"/>
</dbReference>
<dbReference type="Proteomes" id="UP000244940">
    <property type="component" value="Unassembled WGS sequence"/>
</dbReference>
<accession>A0A2U2C4J3</accession>
<sequence length="255" mass="27739">MAGLCLRHGDRPHGDAEIRHPRSARVLRKRPALAAPLRLRRAGSAERARGLNGAPPVVTPVVFDIGKVLIDFDPVAAFAPELGGRDRADAFLARIDFARRNLRGDAGTPFATLAAELDDAADRALLARYPELFPRAIARSIEGSFALIERLRARGHPVHAITNFSAETWPTALRLHPRLGEVFDVTLVSGQLGIVKPDRRIFDRLTERTGARPEACLFIDDNAANVAGARAAGWQAHLFKGPARLERALVAEGLL</sequence>
<proteinExistence type="predicted"/>
<dbReference type="OrthoDB" id="9807742at2"/>
<dbReference type="Pfam" id="PF00702">
    <property type="entry name" value="Hydrolase"/>
    <property type="match status" value="1"/>
</dbReference>
<dbReference type="PANTHER" id="PTHR43611:SF3">
    <property type="entry name" value="FLAVIN MONONUCLEOTIDE HYDROLASE 1, CHLOROPLATIC"/>
    <property type="match status" value="1"/>
</dbReference>
<dbReference type="PANTHER" id="PTHR43611">
    <property type="entry name" value="ALPHA-D-GLUCOSE 1-PHOSPHATE PHOSPHATASE"/>
    <property type="match status" value="1"/>
</dbReference>
<evidence type="ECO:0000313" key="3">
    <source>
        <dbReference type="Proteomes" id="UP000244940"/>
    </source>
</evidence>
<gene>
    <name evidence="2" type="ORF">C4N9_20300</name>
</gene>
<dbReference type="Gene3D" id="3.40.50.1000">
    <property type="entry name" value="HAD superfamily/HAD-like"/>
    <property type="match status" value="1"/>
</dbReference>
<evidence type="ECO:0000313" key="2">
    <source>
        <dbReference type="EMBL" id="PWE26782.1"/>
    </source>
</evidence>
<feature type="region of interest" description="Disordered" evidence="1">
    <location>
        <begin position="1"/>
        <end position="21"/>
    </location>
</feature>
<keyword evidence="3" id="KW-1185">Reference proteome</keyword>
<dbReference type="InterPro" id="IPR023214">
    <property type="entry name" value="HAD_sf"/>
</dbReference>
<dbReference type="NCBIfam" id="TIGR01509">
    <property type="entry name" value="HAD-SF-IA-v3"/>
    <property type="match status" value="1"/>
</dbReference>
<dbReference type="SFLD" id="SFLDS00003">
    <property type="entry name" value="Haloacid_Dehalogenase"/>
    <property type="match status" value="1"/>
</dbReference>
<feature type="compositionally biased region" description="Basic and acidic residues" evidence="1">
    <location>
        <begin position="7"/>
        <end position="20"/>
    </location>
</feature>
<dbReference type="AlphaFoldDB" id="A0A2U2C4J3"/>
<name>A0A2U2C4J3_9RHOB</name>
<dbReference type="EMBL" id="QEYD01000016">
    <property type="protein sequence ID" value="PWE26782.1"/>
    <property type="molecule type" value="Genomic_DNA"/>
</dbReference>
<dbReference type="PRINTS" id="PR00413">
    <property type="entry name" value="HADHALOGNASE"/>
</dbReference>
<organism evidence="2 3">
    <name type="scientific">Pararhodobacter marinus</name>
    <dbReference type="NCBI Taxonomy" id="2184063"/>
    <lineage>
        <taxon>Bacteria</taxon>
        <taxon>Pseudomonadati</taxon>
        <taxon>Pseudomonadota</taxon>
        <taxon>Alphaproteobacteria</taxon>
        <taxon>Rhodobacterales</taxon>
        <taxon>Paracoccaceae</taxon>
        <taxon>Pararhodobacter</taxon>
    </lineage>
</organism>
<dbReference type="SFLD" id="SFLDG01129">
    <property type="entry name" value="C1.5:_HAD__Beta-PGM__Phosphata"/>
    <property type="match status" value="1"/>
</dbReference>
<dbReference type="InterPro" id="IPR036412">
    <property type="entry name" value="HAD-like_sf"/>
</dbReference>
<reference evidence="2 3" key="1">
    <citation type="submission" date="2018-05" db="EMBL/GenBank/DDBJ databases">
        <title>Pararhodobacter marina sp. nov., isolated from deep-sea water of the Indian Ocean.</title>
        <authorList>
            <person name="Lai Q.Sr."/>
            <person name="Liu X."/>
            <person name="Shao Z."/>
        </authorList>
    </citation>
    <scope>NUCLEOTIDE SEQUENCE [LARGE SCALE GENOMIC DNA]</scope>
    <source>
        <strain evidence="2 3">CIC4N-9</strain>
    </source>
</reference>
<dbReference type="InterPro" id="IPR006439">
    <property type="entry name" value="HAD-SF_hydro_IA"/>
</dbReference>